<gene>
    <name evidence="1" type="ORF">QFC19_005956</name>
</gene>
<evidence type="ECO:0000313" key="1">
    <source>
        <dbReference type="EMBL" id="KAJ9099531.1"/>
    </source>
</evidence>
<dbReference type="EMBL" id="JASBWR010000069">
    <property type="protein sequence ID" value="KAJ9099531.1"/>
    <property type="molecule type" value="Genomic_DNA"/>
</dbReference>
<protein>
    <submittedName>
        <fullName evidence="1">Uncharacterized protein</fullName>
    </submittedName>
</protein>
<reference evidence="1" key="1">
    <citation type="submission" date="2023-04" db="EMBL/GenBank/DDBJ databases">
        <title>Draft Genome sequencing of Naganishia species isolated from polar environments using Oxford Nanopore Technology.</title>
        <authorList>
            <person name="Leo P."/>
            <person name="Venkateswaran K."/>
        </authorList>
    </citation>
    <scope>NUCLEOTIDE SEQUENCE</scope>
    <source>
        <strain evidence="1">MNA-CCFEE 5261</strain>
    </source>
</reference>
<dbReference type="Proteomes" id="UP001241377">
    <property type="component" value="Unassembled WGS sequence"/>
</dbReference>
<evidence type="ECO:0000313" key="2">
    <source>
        <dbReference type="Proteomes" id="UP001241377"/>
    </source>
</evidence>
<proteinExistence type="predicted"/>
<keyword evidence="2" id="KW-1185">Reference proteome</keyword>
<name>A0ACC2VK96_9TREE</name>
<comment type="caution">
    <text evidence="1">The sequence shown here is derived from an EMBL/GenBank/DDBJ whole genome shotgun (WGS) entry which is preliminary data.</text>
</comment>
<sequence>MSSPRKTSERPPETIPKKGSASPTETSPEPMEIDETEPIMPLESLQRTELLSQLFTLLLDVKTGKSLVRDFESNAGSLRLALSNIRKLLQKVDGITETVEQRQAQIEVLQQNNEAKRRIIQQLLSLAE</sequence>
<organism evidence="1 2">
    <name type="scientific">Naganishia cerealis</name>
    <dbReference type="NCBI Taxonomy" id="610337"/>
    <lineage>
        <taxon>Eukaryota</taxon>
        <taxon>Fungi</taxon>
        <taxon>Dikarya</taxon>
        <taxon>Basidiomycota</taxon>
        <taxon>Agaricomycotina</taxon>
        <taxon>Tremellomycetes</taxon>
        <taxon>Filobasidiales</taxon>
        <taxon>Filobasidiaceae</taxon>
        <taxon>Naganishia</taxon>
    </lineage>
</organism>
<accession>A0ACC2VK96</accession>